<reference evidence="5 6" key="1">
    <citation type="submission" date="2021-07" db="EMBL/GenBank/DDBJ databases">
        <authorList>
            <person name="Imarazene B."/>
            <person name="Zahm M."/>
            <person name="Klopp C."/>
            <person name="Cabau C."/>
            <person name="Beille S."/>
            <person name="Jouanno E."/>
            <person name="Castinel A."/>
            <person name="Lluch J."/>
            <person name="Gil L."/>
            <person name="Kuchtly C."/>
            <person name="Lopez Roques C."/>
            <person name="Donnadieu C."/>
            <person name="Parrinello H."/>
            <person name="Journot L."/>
            <person name="Du K."/>
            <person name="Schartl M."/>
            <person name="Retaux S."/>
            <person name="Guiguen Y."/>
        </authorList>
    </citation>
    <scope>NUCLEOTIDE SEQUENCE [LARGE SCALE GENOMIC DNA]</scope>
    <source>
        <strain evidence="5">Pach_M1</strain>
        <tissue evidence="5">Testis</tissue>
    </source>
</reference>
<dbReference type="GO" id="GO:0005886">
    <property type="term" value="C:plasma membrane"/>
    <property type="evidence" value="ECO:0007669"/>
    <property type="project" value="TreeGrafter"/>
</dbReference>
<dbReference type="InterPro" id="IPR003599">
    <property type="entry name" value="Ig_sub"/>
</dbReference>
<dbReference type="Pfam" id="PF07686">
    <property type="entry name" value="V-set"/>
    <property type="match status" value="1"/>
</dbReference>
<protein>
    <recommendedName>
        <fullName evidence="4">Ig-like domain-containing protein</fullName>
    </recommendedName>
</protein>
<dbReference type="Proteomes" id="UP000752171">
    <property type="component" value="Unassembled WGS sequence"/>
</dbReference>
<feature type="chain" id="PRO_5035883732" description="Ig-like domain-containing protein" evidence="3">
    <location>
        <begin position="21"/>
        <end position="156"/>
    </location>
</feature>
<name>A0A8T2LD64_ASTMX</name>
<dbReference type="InterPro" id="IPR013783">
    <property type="entry name" value="Ig-like_fold"/>
</dbReference>
<keyword evidence="1 3" id="KW-0732">Signal</keyword>
<dbReference type="InterPro" id="IPR007110">
    <property type="entry name" value="Ig-like_dom"/>
</dbReference>
<comment type="caution">
    <text evidence="5">The sequence shown here is derived from an EMBL/GenBank/DDBJ whole genome shotgun (WGS) entry which is preliminary data.</text>
</comment>
<dbReference type="Gene3D" id="2.60.40.10">
    <property type="entry name" value="Immunoglobulins"/>
    <property type="match status" value="1"/>
</dbReference>
<dbReference type="PROSITE" id="PS50835">
    <property type="entry name" value="IG_LIKE"/>
    <property type="match status" value="1"/>
</dbReference>
<evidence type="ECO:0000313" key="6">
    <source>
        <dbReference type="Proteomes" id="UP000752171"/>
    </source>
</evidence>
<feature type="domain" description="Ig-like" evidence="4">
    <location>
        <begin position="20"/>
        <end position="126"/>
    </location>
</feature>
<dbReference type="SMART" id="SM00409">
    <property type="entry name" value="IG"/>
    <property type="match status" value="1"/>
</dbReference>
<dbReference type="InterPro" id="IPR036179">
    <property type="entry name" value="Ig-like_dom_sf"/>
</dbReference>
<sequence length="156" mass="17612">MIIAILTFAASLICFTGCSPDNKNVHQSPPHLIKNPQESAKLQCSHAITNHDVMLWYKQIQDNQLHLLGYLNMNFVYPEEALKNKTELGGDGRNNGTITIKNLQLNDSAVYFCAVRYTVLQNAELFYKNLLFLLFLHSCSNHTSSLLTIKGIQMVL</sequence>
<feature type="signal peptide" evidence="3">
    <location>
        <begin position="1"/>
        <end position="20"/>
    </location>
</feature>
<organism evidence="5 6">
    <name type="scientific">Astyanax mexicanus</name>
    <name type="common">Blind cave fish</name>
    <name type="synonym">Astyanax fasciatus mexicanus</name>
    <dbReference type="NCBI Taxonomy" id="7994"/>
    <lineage>
        <taxon>Eukaryota</taxon>
        <taxon>Metazoa</taxon>
        <taxon>Chordata</taxon>
        <taxon>Craniata</taxon>
        <taxon>Vertebrata</taxon>
        <taxon>Euteleostomi</taxon>
        <taxon>Actinopterygii</taxon>
        <taxon>Neopterygii</taxon>
        <taxon>Teleostei</taxon>
        <taxon>Ostariophysi</taxon>
        <taxon>Characiformes</taxon>
        <taxon>Characoidei</taxon>
        <taxon>Acestrorhamphidae</taxon>
        <taxon>Acestrorhamphinae</taxon>
        <taxon>Astyanax</taxon>
    </lineage>
</organism>
<evidence type="ECO:0000256" key="2">
    <source>
        <dbReference type="ARBA" id="ARBA00022859"/>
    </source>
</evidence>
<dbReference type="EMBL" id="JAICCE010000014">
    <property type="protein sequence ID" value="KAG9268844.1"/>
    <property type="molecule type" value="Genomic_DNA"/>
</dbReference>
<keyword evidence="2" id="KW-0391">Immunity</keyword>
<dbReference type="InterPro" id="IPR050413">
    <property type="entry name" value="TCR_beta_variable"/>
</dbReference>
<evidence type="ECO:0000259" key="4">
    <source>
        <dbReference type="PROSITE" id="PS50835"/>
    </source>
</evidence>
<dbReference type="GO" id="GO:0002376">
    <property type="term" value="P:immune system process"/>
    <property type="evidence" value="ECO:0007669"/>
    <property type="project" value="UniProtKB-KW"/>
</dbReference>
<dbReference type="SMART" id="SM00406">
    <property type="entry name" value="IGv"/>
    <property type="match status" value="1"/>
</dbReference>
<evidence type="ECO:0000256" key="3">
    <source>
        <dbReference type="SAM" id="SignalP"/>
    </source>
</evidence>
<accession>A0A8T2LD64</accession>
<dbReference type="GO" id="GO:0007166">
    <property type="term" value="P:cell surface receptor signaling pathway"/>
    <property type="evidence" value="ECO:0007669"/>
    <property type="project" value="TreeGrafter"/>
</dbReference>
<dbReference type="AlphaFoldDB" id="A0A8T2LD64"/>
<dbReference type="InterPro" id="IPR013106">
    <property type="entry name" value="Ig_V-set"/>
</dbReference>
<dbReference type="PANTHER" id="PTHR23268:SF102">
    <property type="entry name" value="IMMUNOGLOBULIN V-SET DOMAIN-CONTAINING PROTEIN"/>
    <property type="match status" value="1"/>
</dbReference>
<gene>
    <name evidence="5" type="ORF">AMEX_G17870</name>
</gene>
<proteinExistence type="predicted"/>
<dbReference type="SUPFAM" id="SSF48726">
    <property type="entry name" value="Immunoglobulin"/>
    <property type="match status" value="1"/>
</dbReference>
<evidence type="ECO:0000313" key="5">
    <source>
        <dbReference type="EMBL" id="KAG9268844.1"/>
    </source>
</evidence>
<evidence type="ECO:0000256" key="1">
    <source>
        <dbReference type="ARBA" id="ARBA00022729"/>
    </source>
</evidence>
<dbReference type="PANTHER" id="PTHR23268">
    <property type="entry name" value="T-CELL RECEPTOR BETA CHAIN"/>
    <property type="match status" value="1"/>
</dbReference>